<gene>
    <name evidence="1" type="ORF">FWK35_00025095</name>
</gene>
<proteinExistence type="predicted"/>
<sequence length="84" mass="9609">MNIPVQELSTDCILFTNKKKIGILKQFYARSQFSLCAEKLITLSDVPDEDICRQKASKSQSLDSKVVLNTLTKPLLLLMYLFRL</sequence>
<protein>
    <submittedName>
        <fullName evidence="1">KRAB-A domain-containing protein 2-like</fullName>
    </submittedName>
</protein>
<organism evidence="1 2">
    <name type="scientific">Aphis craccivora</name>
    <name type="common">Cowpea aphid</name>
    <dbReference type="NCBI Taxonomy" id="307492"/>
    <lineage>
        <taxon>Eukaryota</taxon>
        <taxon>Metazoa</taxon>
        <taxon>Ecdysozoa</taxon>
        <taxon>Arthropoda</taxon>
        <taxon>Hexapoda</taxon>
        <taxon>Insecta</taxon>
        <taxon>Pterygota</taxon>
        <taxon>Neoptera</taxon>
        <taxon>Paraneoptera</taxon>
        <taxon>Hemiptera</taxon>
        <taxon>Sternorrhyncha</taxon>
        <taxon>Aphidomorpha</taxon>
        <taxon>Aphidoidea</taxon>
        <taxon>Aphididae</taxon>
        <taxon>Aphidini</taxon>
        <taxon>Aphis</taxon>
        <taxon>Aphis</taxon>
    </lineage>
</organism>
<reference evidence="1 2" key="1">
    <citation type="submission" date="2019-08" db="EMBL/GenBank/DDBJ databases">
        <title>Whole genome of Aphis craccivora.</title>
        <authorList>
            <person name="Voronova N.V."/>
            <person name="Shulinski R.S."/>
            <person name="Bandarenka Y.V."/>
            <person name="Zhorov D.G."/>
            <person name="Warner D."/>
        </authorList>
    </citation>
    <scope>NUCLEOTIDE SEQUENCE [LARGE SCALE GENOMIC DNA]</scope>
    <source>
        <strain evidence="1">180601</strain>
        <tissue evidence="1">Whole Body</tissue>
    </source>
</reference>
<name>A0A6G0ZAE4_APHCR</name>
<comment type="caution">
    <text evidence="1">The sequence shown here is derived from an EMBL/GenBank/DDBJ whole genome shotgun (WGS) entry which is preliminary data.</text>
</comment>
<dbReference type="OrthoDB" id="10656521at2759"/>
<accession>A0A6G0ZAE4</accession>
<evidence type="ECO:0000313" key="2">
    <source>
        <dbReference type="Proteomes" id="UP000478052"/>
    </source>
</evidence>
<keyword evidence="2" id="KW-1185">Reference proteome</keyword>
<dbReference type="AlphaFoldDB" id="A0A6G0ZAE4"/>
<evidence type="ECO:0000313" key="1">
    <source>
        <dbReference type="EMBL" id="KAF0767502.1"/>
    </source>
</evidence>
<dbReference type="EMBL" id="VUJU01000953">
    <property type="protein sequence ID" value="KAF0767502.1"/>
    <property type="molecule type" value="Genomic_DNA"/>
</dbReference>
<dbReference type="Proteomes" id="UP000478052">
    <property type="component" value="Unassembled WGS sequence"/>
</dbReference>